<evidence type="ECO:0000313" key="6">
    <source>
        <dbReference type="EMBL" id="CAH2001856.1"/>
    </source>
</evidence>
<comment type="caution">
    <text evidence="6">The sequence shown here is derived from an EMBL/GenBank/DDBJ whole genome shotgun (WGS) entry which is preliminary data.</text>
</comment>
<dbReference type="OrthoDB" id="411785at2759"/>
<keyword evidence="4" id="KW-0511">Multifunctional enzyme</keyword>
<evidence type="ECO:0000259" key="5">
    <source>
        <dbReference type="Pfam" id="PF13847"/>
    </source>
</evidence>
<dbReference type="AlphaFoldDB" id="A0A9P0LY99"/>
<comment type="similarity">
    <text evidence="1">Belongs to the methyltransferase superfamily.</text>
</comment>
<dbReference type="Pfam" id="PF13847">
    <property type="entry name" value="Methyltransf_31"/>
    <property type="match status" value="1"/>
</dbReference>
<evidence type="ECO:0000256" key="1">
    <source>
        <dbReference type="ARBA" id="ARBA00008361"/>
    </source>
</evidence>
<dbReference type="InterPro" id="IPR051419">
    <property type="entry name" value="Lys/N-term_MeTrsfase_sf"/>
</dbReference>
<dbReference type="InterPro" id="IPR029063">
    <property type="entry name" value="SAM-dependent_MTases_sf"/>
</dbReference>
<evidence type="ECO:0000313" key="7">
    <source>
        <dbReference type="Proteomes" id="UP001152888"/>
    </source>
</evidence>
<keyword evidence="2" id="KW-0489">Methyltransferase</keyword>
<keyword evidence="3" id="KW-0808">Transferase</keyword>
<dbReference type="CDD" id="cd02440">
    <property type="entry name" value="AdoMet_MTases"/>
    <property type="match status" value="1"/>
</dbReference>
<dbReference type="GO" id="GO:0008168">
    <property type="term" value="F:methyltransferase activity"/>
    <property type="evidence" value="ECO:0007669"/>
    <property type="project" value="UniProtKB-KW"/>
</dbReference>
<evidence type="ECO:0000256" key="4">
    <source>
        <dbReference type="ARBA" id="ARBA00023268"/>
    </source>
</evidence>
<dbReference type="PANTHER" id="PTHR12176">
    <property type="entry name" value="SAM-DEPENDENT METHYLTRANSFERASE SUPERFAMILY PROTEIN"/>
    <property type="match status" value="1"/>
</dbReference>
<protein>
    <recommendedName>
        <fullName evidence="5">Methyltransferase domain-containing protein</fullName>
    </recommendedName>
</protein>
<dbReference type="GO" id="GO:0032259">
    <property type="term" value="P:methylation"/>
    <property type="evidence" value="ECO:0007669"/>
    <property type="project" value="UniProtKB-KW"/>
</dbReference>
<dbReference type="Proteomes" id="UP001152888">
    <property type="component" value="Unassembled WGS sequence"/>
</dbReference>
<dbReference type="FunFam" id="3.40.50.150:FF:000110">
    <property type="entry name" value="methyltransferase-like protein 13 isoform X1"/>
    <property type="match status" value="1"/>
</dbReference>
<dbReference type="SUPFAM" id="SSF53335">
    <property type="entry name" value="S-adenosyl-L-methionine-dependent methyltransferases"/>
    <property type="match status" value="2"/>
</dbReference>
<evidence type="ECO:0000256" key="3">
    <source>
        <dbReference type="ARBA" id="ARBA00022679"/>
    </source>
</evidence>
<accession>A0A9P0LY99</accession>
<dbReference type="InterPro" id="IPR025714">
    <property type="entry name" value="Methyltranfer_dom"/>
</dbReference>
<gene>
    <name evidence="6" type="ORF">ACAOBT_LOCUS26474</name>
</gene>
<reference evidence="6" key="1">
    <citation type="submission" date="2022-03" db="EMBL/GenBank/DDBJ databases">
        <authorList>
            <person name="Sayadi A."/>
        </authorList>
    </citation>
    <scope>NUCLEOTIDE SEQUENCE</scope>
</reference>
<organism evidence="6 7">
    <name type="scientific">Acanthoscelides obtectus</name>
    <name type="common">Bean weevil</name>
    <name type="synonym">Bruchus obtectus</name>
    <dbReference type="NCBI Taxonomy" id="200917"/>
    <lineage>
        <taxon>Eukaryota</taxon>
        <taxon>Metazoa</taxon>
        <taxon>Ecdysozoa</taxon>
        <taxon>Arthropoda</taxon>
        <taxon>Hexapoda</taxon>
        <taxon>Insecta</taxon>
        <taxon>Pterygota</taxon>
        <taxon>Neoptera</taxon>
        <taxon>Endopterygota</taxon>
        <taxon>Coleoptera</taxon>
        <taxon>Polyphaga</taxon>
        <taxon>Cucujiformia</taxon>
        <taxon>Chrysomeloidea</taxon>
        <taxon>Chrysomelidae</taxon>
        <taxon>Bruchinae</taxon>
        <taxon>Bruchini</taxon>
        <taxon>Acanthoscelides</taxon>
    </lineage>
</organism>
<dbReference type="EMBL" id="CAKOFQ010007472">
    <property type="protein sequence ID" value="CAH2001856.1"/>
    <property type="molecule type" value="Genomic_DNA"/>
</dbReference>
<keyword evidence="7" id="KW-1185">Reference proteome</keyword>
<dbReference type="PANTHER" id="PTHR12176:SF78">
    <property type="entry name" value="EEF1A LYSINE AND N-TERMINAL METHYLTRANSFERASE"/>
    <property type="match status" value="1"/>
</dbReference>
<dbReference type="Gene3D" id="3.40.50.150">
    <property type="entry name" value="Vaccinia Virus protein VP39"/>
    <property type="match status" value="2"/>
</dbReference>
<proteinExistence type="inferred from homology"/>
<sequence>MNLLPKSKEDFSQKEYWDTFFKKRGAKAFEWYGEYLELADNLHKYIKKQDNVLITGCGNSTLGRDLYNIGYENITNIDISPVVIRQMLSNDSKDRPNLKYIQMDALNMSFESQQFSVVLDKGTLDALMPDDKEETVAKIKQYFDEVTRVLKNGGRYICVSLLQEHILRYMLQYFPSNNYMFRAVRCFEAEKKAIENGESCMPVFMVICTKFSALPRKVLELNLGSLDKMQRYEKEEEIILSIANVQNASFVCSGLKRSNIGEENEVVLDLYEPGSRNPRFTVYVVDIPPQHNYLQYAGFIVPEGREAEWLFSTKAGRKNLVRVTKHNRLAIITLHRGQKYESLDAVQKELSDTICNLAPSSLNVKKIPFLSLGSDVGHRTIRYEGNSQFSGDYVIEDVITESGDKYRRLFYTSSQLVIQSEGKLRQIKSRKGAPKEVVDLLYLTCRHHVYMSLATYVACREKRKINISVIGLGGGGLCSFLHKFIPKSNILGVDIDPEMLKIATEWFGFQQNDRLQAKIQDGLEYIKEAAQNGGELNAILFDVDSKDSSVGMSCPPRQFLEKAVLINVAALIGDSGLFILNLVLRDHTLRPSVLKNLKDHFETILTCKLDVDLNEIVICSNNKIYMDHLKDACVSLNSFFKKHNVTDNIVDVDKFMQSLIMQSLTINN</sequence>
<name>A0A9P0LY99_ACAOB</name>
<evidence type="ECO:0000256" key="2">
    <source>
        <dbReference type="ARBA" id="ARBA00022603"/>
    </source>
</evidence>
<feature type="domain" description="Methyltransferase" evidence="5">
    <location>
        <begin position="47"/>
        <end position="160"/>
    </location>
</feature>